<evidence type="ECO:0000313" key="2">
    <source>
        <dbReference type="Proteomes" id="UP001221898"/>
    </source>
</evidence>
<dbReference type="AlphaFoldDB" id="A0AAD7T4G8"/>
<protein>
    <submittedName>
        <fullName evidence="1">Uncharacterized protein</fullName>
    </submittedName>
</protein>
<dbReference type="EMBL" id="JAINUG010000013">
    <property type="protein sequence ID" value="KAJ8414264.1"/>
    <property type="molecule type" value="Genomic_DNA"/>
</dbReference>
<sequence length="442" mass="49356">MTEDPSALRRWMIAGPEVSHLVAQYEAACGTKEGTEHTSYHEETERAQRVFFENVEKLSQAMKDMGNPFQEESRDLLSLDTKDIAHHTAAELIGTHLEKCKVRFQEFMKGLEGEEESTFYEPIKKNRVDFFRQVPASVDSSKQKVLKEDCQLFSKLFISCQSRECDLKEFFRHENQSHPAALSDGGKLHTCQKSHLTTILESQVTTPEAEPDADTIIIDGAALACNRAGSKVIMVKASDTDVVVIAVSVLQALQELGLQQLWVAFGQGQHLRWVPVHDLCCTLAEKSKGMLFFHAFTGCDVISAFRGKGKKSAWQTWDVCDEASGVFSKLSQYPPVVDDEDLKTLEKFVVMMYDRSSTAEGVDDARLDMFARKQRPYSHSSNPISAEAAREACCLPGGLHLESVNSTSTRNADSCQLGLDQERRSVADRLDRAHPLQRVASS</sequence>
<comment type="caution">
    <text evidence="1">The sequence shown here is derived from an EMBL/GenBank/DDBJ whole genome shotgun (WGS) entry which is preliminary data.</text>
</comment>
<dbReference type="PANTHER" id="PTHR47018:SF4">
    <property type="match status" value="1"/>
</dbReference>
<dbReference type="Proteomes" id="UP001221898">
    <property type="component" value="Unassembled WGS sequence"/>
</dbReference>
<gene>
    <name evidence="1" type="ORF">AAFF_G00051340</name>
</gene>
<accession>A0AAD7T4G8</accession>
<name>A0AAD7T4G8_9TELE</name>
<reference evidence="1" key="1">
    <citation type="journal article" date="2023" name="Science">
        <title>Genome structures resolve the early diversification of teleost fishes.</title>
        <authorList>
            <person name="Parey E."/>
            <person name="Louis A."/>
            <person name="Montfort J."/>
            <person name="Bouchez O."/>
            <person name="Roques C."/>
            <person name="Iampietro C."/>
            <person name="Lluch J."/>
            <person name="Castinel A."/>
            <person name="Donnadieu C."/>
            <person name="Desvignes T."/>
            <person name="Floi Bucao C."/>
            <person name="Jouanno E."/>
            <person name="Wen M."/>
            <person name="Mejri S."/>
            <person name="Dirks R."/>
            <person name="Jansen H."/>
            <person name="Henkel C."/>
            <person name="Chen W.J."/>
            <person name="Zahm M."/>
            <person name="Cabau C."/>
            <person name="Klopp C."/>
            <person name="Thompson A.W."/>
            <person name="Robinson-Rechavi M."/>
            <person name="Braasch I."/>
            <person name="Lecointre G."/>
            <person name="Bobe J."/>
            <person name="Postlethwait J.H."/>
            <person name="Berthelot C."/>
            <person name="Roest Crollius H."/>
            <person name="Guiguen Y."/>
        </authorList>
    </citation>
    <scope>NUCLEOTIDE SEQUENCE</scope>
    <source>
        <strain evidence="1">NC1722</strain>
    </source>
</reference>
<evidence type="ECO:0000313" key="1">
    <source>
        <dbReference type="EMBL" id="KAJ8414264.1"/>
    </source>
</evidence>
<keyword evidence="2" id="KW-1185">Reference proteome</keyword>
<proteinExistence type="predicted"/>
<dbReference type="PANTHER" id="PTHR47018">
    <property type="entry name" value="CXC DOMAIN-CONTAINING PROTEIN-RELATED"/>
    <property type="match status" value="1"/>
</dbReference>
<organism evidence="1 2">
    <name type="scientific">Aldrovandia affinis</name>
    <dbReference type="NCBI Taxonomy" id="143900"/>
    <lineage>
        <taxon>Eukaryota</taxon>
        <taxon>Metazoa</taxon>
        <taxon>Chordata</taxon>
        <taxon>Craniata</taxon>
        <taxon>Vertebrata</taxon>
        <taxon>Euteleostomi</taxon>
        <taxon>Actinopterygii</taxon>
        <taxon>Neopterygii</taxon>
        <taxon>Teleostei</taxon>
        <taxon>Notacanthiformes</taxon>
        <taxon>Halosauridae</taxon>
        <taxon>Aldrovandia</taxon>
    </lineage>
</organism>